<protein>
    <recommendedName>
        <fullName evidence="6">WAT1-related protein</fullName>
    </recommendedName>
</protein>
<evidence type="ECO:0000259" key="7">
    <source>
        <dbReference type="Pfam" id="PF00892"/>
    </source>
</evidence>
<keyword evidence="3 6" id="KW-0812">Transmembrane</keyword>
<feature type="transmembrane region" description="Helical" evidence="6">
    <location>
        <begin position="78"/>
        <end position="100"/>
    </location>
</feature>
<dbReference type="GeneID" id="113701596"/>
<feature type="transmembrane region" description="Helical" evidence="6">
    <location>
        <begin position="138"/>
        <end position="158"/>
    </location>
</feature>
<dbReference type="GO" id="GO:0022857">
    <property type="term" value="F:transmembrane transporter activity"/>
    <property type="evidence" value="ECO:0007669"/>
    <property type="project" value="InterPro"/>
</dbReference>
<name>A0A6P6TI05_COFAR</name>
<evidence type="ECO:0000256" key="1">
    <source>
        <dbReference type="ARBA" id="ARBA00004141"/>
    </source>
</evidence>
<dbReference type="AlphaFoldDB" id="A0A6P6TI05"/>
<accession>A0A6P6TI05</accession>
<evidence type="ECO:0000256" key="6">
    <source>
        <dbReference type="RuleBase" id="RU363077"/>
    </source>
</evidence>
<dbReference type="Proteomes" id="UP001652660">
    <property type="component" value="Chromosome 7e"/>
</dbReference>
<comment type="subcellular location">
    <subcellularLocation>
        <location evidence="1 6">Membrane</location>
        <topology evidence="1 6">Multi-pass membrane protein</topology>
    </subcellularLocation>
</comment>
<dbReference type="SUPFAM" id="SSF103481">
    <property type="entry name" value="Multidrug resistance efflux transporter EmrE"/>
    <property type="match status" value="2"/>
</dbReference>
<dbReference type="InterPro" id="IPR000620">
    <property type="entry name" value="EamA_dom"/>
</dbReference>
<dbReference type="InterPro" id="IPR030184">
    <property type="entry name" value="WAT1-related"/>
</dbReference>
<evidence type="ECO:0000256" key="2">
    <source>
        <dbReference type="ARBA" id="ARBA00007635"/>
    </source>
</evidence>
<keyword evidence="8" id="KW-1185">Reference proteome</keyword>
<organism evidence="8 9">
    <name type="scientific">Coffea arabica</name>
    <name type="common">Arabian coffee</name>
    <dbReference type="NCBI Taxonomy" id="13443"/>
    <lineage>
        <taxon>Eukaryota</taxon>
        <taxon>Viridiplantae</taxon>
        <taxon>Streptophyta</taxon>
        <taxon>Embryophyta</taxon>
        <taxon>Tracheophyta</taxon>
        <taxon>Spermatophyta</taxon>
        <taxon>Magnoliopsida</taxon>
        <taxon>eudicotyledons</taxon>
        <taxon>Gunneridae</taxon>
        <taxon>Pentapetalae</taxon>
        <taxon>asterids</taxon>
        <taxon>lamiids</taxon>
        <taxon>Gentianales</taxon>
        <taxon>Rubiaceae</taxon>
        <taxon>Ixoroideae</taxon>
        <taxon>Gardenieae complex</taxon>
        <taxon>Bertiereae - Coffeeae clade</taxon>
        <taxon>Coffeeae</taxon>
        <taxon>Coffea</taxon>
    </lineage>
</organism>
<feature type="transmembrane region" description="Helical" evidence="6">
    <location>
        <begin position="217"/>
        <end position="238"/>
    </location>
</feature>
<reference evidence="8" key="1">
    <citation type="journal article" date="2025" name="Foods">
        <title>Unveiling the Microbial Signatures of Arabica Coffee Cherries: Insights into Ripeness Specific Diversity, Functional Traits, and Implications for Quality and Safety.</title>
        <authorList>
            <consortium name="RefSeq"/>
            <person name="Tenea G.N."/>
            <person name="Cifuentes V."/>
            <person name="Reyes P."/>
            <person name="Cevallos-Vallejos M."/>
        </authorList>
    </citation>
    <scope>NUCLEOTIDE SEQUENCE [LARGE SCALE GENOMIC DNA]</scope>
</reference>
<evidence type="ECO:0000256" key="4">
    <source>
        <dbReference type="ARBA" id="ARBA00022989"/>
    </source>
</evidence>
<feature type="transmembrane region" description="Helical" evidence="6">
    <location>
        <begin position="106"/>
        <end position="126"/>
    </location>
</feature>
<evidence type="ECO:0000256" key="3">
    <source>
        <dbReference type="ARBA" id="ARBA00022692"/>
    </source>
</evidence>
<feature type="transmembrane region" description="Helical" evidence="6">
    <location>
        <begin position="46"/>
        <end position="66"/>
    </location>
</feature>
<keyword evidence="4 6" id="KW-1133">Transmembrane helix</keyword>
<dbReference type="InterPro" id="IPR037185">
    <property type="entry name" value="EmrE-like"/>
</dbReference>
<feature type="transmembrane region" description="Helical" evidence="6">
    <location>
        <begin position="270"/>
        <end position="291"/>
    </location>
</feature>
<sequence>MGNWRERGCYTEVIPFTAMITVECTNVGLSTIFKAATLKGLNFHVFMLYTYGIAASLLLPLCFFFRRKSDLPPLSFGILARFFSLGILGFVSQYLGYVGIEYSTPTLASAMTNLTPASTFVLAVLLRMEKLEMKSLSTQVKIIGTLITIAGALLVVLYEGPVLIRSPTASASVSEQQPAIAMITAGAEQSDWVKAPVCLIEVSNSSAWNIFRPDVRLYSVLYGGLMGSCFGVLVHTWGLHIKGPVYVALFKPLSIAIAAVMGFIFLGDDLYLGCLIGSLIISFGFYVLMWAKAQEVNGQTSQKRAEFVESSAENAPLLEAYHGSTSEEFQTATV</sequence>
<evidence type="ECO:0000256" key="5">
    <source>
        <dbReference type="ARBA" id="ARBA00023136"/>
    </source>
</evidence>
<proteinExistence type="inferred from homology"/>
<evidence type="ECO:0000313" key="8">
    <source>
        <dbReference type="Proteomes" id="UP001652660"/>
    </source>
</evidence>
<evidence type="ECO:0000313" key="9">
    <source>
        <dbReference type="RefSeq" id="XP_027078129.1"/>
    </source>
</evidence>
<dbReference type="PANTHER" id="PTHR31218">
    <property type="entry name" value="WAT1-RELATED PROTEIN"/>
    <property type="match status" value="1"/>
</dbReference>
<comment type="similarity">
    <text evidence="2 6">Belongs to the drug/metabolite transporter (DMT) superfamily. Plant drug/metabolite exporter (P-DME) (TC 2.A.7.4) family.</text>
</comment>
<feature type="transmembrane region" description="Helical" evidence="6">
    <location>
        <begin position="245"/>
        <end position="264"/>
    </location>
</feature>
<reference evidence="9" key="2">
    <citation type="submission" date="2025-08" db="UniProtKB">
        <authorList>
            <consortium name="RefSeq"/>
        </authorList>
    </citation>
    <scope>IDENTIFICATION</scope>
    <source>
        <tissue evidence="9">Leaves</tissue>
    </source>
</reference>
<dbReference type="GO" id="GO:0016020">
    <property type="term" value="C:membrane"/>
    <property type="evidence" value="ECO:0007669"/>
    <property type="project" value="UniProtKB-SubCell"/>
</dbReference>
<feature type="domain" description="EamA" evidence="7">
    <location>
        <begin position="27"/>
        <end position="156"/>
    </location>
</feature>
<keyword evidence="5 6" id="KW-0472">Membrane</keyword>
<gene>
    <name evidence="9" type="primary">LOC113701596</name>
</gene>
<dbReference type="Pfam" id="PF00892">
    <property type="entry name" value="EamA"/>
    <property type="match status" value="1"/>
</dbReference>
<dbReference type="RefSeq" id="XP_027078129.1">
    <property type="nucleotide sequence ID" value="XM_027222328.2"/>
</dbReference>